<organism evidence="1 2">
    <name type="scientific">Oncorhynchus kisutch</name>
    <name type="common">Coho salmon</name>
    <name type="synonym">Salmo kisutch</name>
    <dbReference type="NCBI Taxonomy" id="8019"/>
    <lineage>
        <taxon>Eukaryota</taxon>
        <taxon>Metazoa</taxon>
        <taxon>Chordata</taxon>
        <taxon>Craniata</taxon>
        <taxon>Vertebrata</taxon>
        <taxon>Euteleostomi</taxon>
        <taxon>Actinopterygii</taxon>
        <taxon>Neopterygii</taxon>
        <taxon>Teleostei</taxon>
        <taxon>Protacanthopterygii</taxon>
        <taxon>Salmoniformes</taxon>
        <taxon>Salmonidae</taxon>
        <taxon>Salmoninae</taxon>
        <taxon>Oncorhynchus</taxon>
    </lineage>
</organism>
<name>A0A8C7HV54_ONCKI</name>
<keyword evidence="2" id="KW-1185">Reference proteome</keyword>
<dbReference type="Proteomes" id="UP000694557">
    <property type="component" value="Unassembled WGS sequence"/>
</dbReference>
<accession>A0A8C7HV54</accession>
<proteinExistence type="predicted"/>
<evidence type="ECO:0000313" key="2">
    <source>
        <dbReference type="Proteomes" id="UP000694557"/>
    </source>
</evidence>
<reference evidence="1" key="1">
    <citation type="submission" date="2025-08" db="UniProtKB">
        <authorList>
            <consortium name="Ensembl"/>
        </authorList>
    </citation>
    <scope>IDENTIFICATION</scope>
</reference>
<evidence type="ECO:0000313" key="1">
    <source>
        <dbReference type="Ensembl" id="ENSOKIP00005063540.1"/>
    </source>
</evidence>
<protein>
    <submittedName>
        <fullName evidence="1">Uncharacterized protein</fullName>
    </submittedName>
</protein>
<sequence length="93" mass="10658">MCVYMRKGIQVCMRKGIQVCMRKGIQVCMRKGIQVCMRKGTQVCMRKGTQVHTCYKAPFAGSNSRPISLLPVLIKLMETIVFDQIQCHFQRTS</sequence>
<dbReference type="Ensembl" id="ENSOKIT00005067534.1">
    <property type="protein sequence ID" value="ENSOKIP00005063540.1"/>
    <property type="gene ID" value="ENSOKIG00005027206.1"/>
</dbReference>
<reference evidence="1" key="2">
    <citation type="submission" date="2025-09" db="UniProtKB">
        <authorList>
            <consortium name="Ensembl"/>
        </authorList>
    </citation>
    <scope>IDENTIFICATION</scope>
</reference>
<dbReference type="AlphaFoldDB" id="A0A8C7HV54"/>